<evidence type="ECO:0000256" key="4">
    <source>
        <dbReference type="ARBA" id="ARBA00022771"/>
    </source>
</evidence>
<feature type="compositionally biased region" description="Polar residues" evidence="8">
    <location>
        <begin position="843"/>
        <end position="864"/>
    </location>
</feature>
<feature type="region of interest" description="Disordered" evidence="8">
    <location>
        <begin position="326"/>
        <end position="362"/>
    </location>
</feature>
<keyword evidence="11" id="KW-1185">Reference proteome</keyword>
<dbReference type="InterPro" id="IPR050888">
    <property type="entry name" value="ZnF_C2H2-type_TF"/>
</dbReference>
<feature type="compositionally biased region" description="Polar residues" evidence="8">
    <location>
        <begin position="327"/>
        <end position="362"/>
    </location>
</feature>
<dbReference type="SMART" id="SM00355">
    <property type="entry name" value="ZnF_C2H2"/>
    <property type="match status" value="4"/>
</dbReference>
<feature type="region of interest" description="Disordered" evidence="8">
    <location>
        <begin position="506"/>
        <end position="538"/>
    </location>
</feature>
<protein>
    <submittedName>
        <fullName evidence="10">Zinc finger, C2H2 type</fullName>
    </submittedName>
</protein>
<reference evidence="10 11" key="1">
    <citation type="submission" date="2015-03" db="EMBL/GenBank/DDBJ databases">
        <title>Draft genome of the nematode, Opisthorchis viverrini.</title>
        <authorList>
            <person name="Mitreva M."/>
        </authorList>
    </citation>
    <scope>NUCLEOTIDE SEQUENCE [LARGE SCALE GENOMIC DNA]</scope>
    <source>
        <strain evidence="10">Khon Kaen</strain>
    </source>
</reference>
<evidence type="ECO:0000256" key="1">
    <source>
        <dbReference type="ARBA" id="ARBA00004123"/>
    </source>
</evidence>
<accession>A0A1S8XBI3</accession>
<keyword evidence="2" id="KW-0479">Metal-binding</keyword>
<keyword evidence="5" id="KW-0862">Zinc</keyword>
<dbReference type="GO" id="GO:0005634">
    <property type="term" value="C:nucleus"/>
    <property type="evidence" value="ECO:0007669"/>
    <property type="project" value="UniProtKB-SubCell"/>
</dbReference>
<dbReference type="Gene3D" id="3.30.160.60">
    <property type="entry name" value="Classic Zinc Finger"/>
    <property type="match status" value="1"/>
</dbReference>
<feature type="region of interest" description="Disordered" evidence="8">
    <location>
        <begin position="240"/>
        <end position="268"/>
    </location>
</feature>
<keyword evidence="3" id="KW-0677">Repeat</keyword>
<dbReference type="GO" id="GO:0008270">
    <property type="term" value="F:zinc ion binding"/>
    <property type="evidence" value="ECO:0007669"/>
    <property type="project" value="UniProtKB-KW"/>
</dbReference>
<feature type="region of interest" description="Disordered" evidence="8">
    <location>
        <begin position="460"/>
        <end position="493"/>
    </location>
</feature>
<evidence type="ECO:0000313" key="11">
    <source>
        <dbReference type="Proteomes" id="UP000243686"/>
    </source>
</evidence>
<feature type="region of interest" description="Disordered" evidence="8">
    <location>
        <begin position="132"/>
        <end position="169"/>
    </location>
</feature>
<feature type="compositionally biased region" description="Basic and acidic residues" evidence="8">
    <location>
        <begin position="475"/>
        <end position="487"/>
    </location>
</feature>
<dbReference type="PROSITE" id="PS50157">
    <property type="entry name" value="ZINC_FINGER_C2H2_2"/>
    <property type="match status" value="1"/>
</dbReference>
<name>A0A1S8XBI3_OPIVI</name>
<feature type="domain" description="C2H2-type" evidence="9">
    <location>
        <begin position="112"/>
        <end position="136"/>
    </location>
</feature>
<dbReference type="PANTHER" id="PTHR24406">
    <property type="entry name" value="TRANSCRIPTIONAL REPRESSOR CTCFL-RELATED"/>
    <property type="match status" value="1"/>
</dbReference>
<dbReference type="InterPro" id="IPR013087">
    <property type="entry name" value="Znf_C2H2_type"/>
</dbReference>
<dbReference type="Proteomes" id="UP000243686">
    <property type="component" value="Unassembled WGS sequence"/>
</dbReference>
<sequence length="986" mass="108666">MASELATRMPLMQKQQHHTHWADSQMDGSKCQTAFLTSLPVQHLQSDMLSQMSHGSDRAMEHCTSGSEFGSENSHNFGVSYMLSGGFRYQIRRPVESWKFLEARKQDGSILYLCRICNSSYKHKKSLNKHWKDKHSDIPHPDGAPPDDDEDDEEPSDGEGQTTDHGSSISEVENVENIPPASGNCQVTTGSSAFSDIVPTTVVLAGRSFTTGLRRASAPLMKGPGSTIQPKRMSMALAKRNPADEAKTTAQSNNANERERKKRLRPEETNKEAIALGMSSSPCNSSPVTNVSKRRPSCFYEKDWYGSCTNEKRSTVDYTEKPVHVRSLNSSTSTVRSPDRTIQLSPNRDMTSNSSPKTNSNELKPLDLSILKTTDDHEVNPCAKKYNELFPLKKSSPDISCSLLIGLLQTALNTLKSETSDSGVDTGLRLSRTSASMLFAIGTLLVALVDEKKDDISFEKAETTTSGVSVPTPGKSDDHLGEEDARRTPISSQRISECNQFKQVLPPAPQHCSQSSALEPPQVPEYDQSGQPNIYHARLSSPGQKTIQQSYMESCELGTTLVSHLAQGFGSAHTHIGCDTQSPYNAQCRSQIDHTIVPHVSNAKAEVLQKPVVNETNKSTSSSYECVISCPVCKFDARWFSELRAHMVNHSEHRMFGCCYCPYRAKWKWDVAKHMRRCPLGRHVAHLSNEALLRIVRYHPPPVGNILYNYFPQYGIPGVGVEHPPTPPVQQYMDEVSTAMPTLIAMEPTNLLSVTPPNTLYPSLSVNNNDEESSMPGTSPVNPEPPVLGRYGSTPSGTHDPTGRGGTDDQESAQSPQALVIVDNEVDYSPMIQTPRETDSDKSVSIMQGQNPVASQTDGSDSTRAVSATEVTTSSGLVFRLRRCSHCTFHCADEQEFRTHMQYHHDSAIPHRNTSHQQLETGKLFVISAHAPINHSGDTDEPSSLPKKSRAIRAIRVDEKGPKTSQNAKLATICCRGKKKPEIRVI</sequence>
<dbReference type="InterPro" id="IPR036236">
    <property type="entry name" value="Znf_C2H2_sf"/>
</dbReference>
<organism evidence="10 11">
    <name type="scientific">Opisthorchis viverrini</name>
    <name type="common">Southeast Asian liver fluke</name>
    <dbReference type="NCBI Taxonomy" id="6198"/>
    <lineage>
        <taxon>Eukaryota</taxon>
        <taxon>Metazoa</taxon>
        <taxon>Spiralia</taxon>
        <taxon>Lophotrochozoa</taxon>
        <taxon>Platyhelminthes</taxon>
        <taxon>Trematoda</taxon>
        <taxon>Digenea</taxon>
        <taxon>Opisthorchiida</taxon>
        <taxon>Opisthorchiata</taxon>
        <taxon>Opisthorchiidae</taxon>
        <taxon>Opisthorchis</taxon>
    </lineage>
</organism>
<evidence type="ECO:0000256" key="5">
    <source>
        <dbReference type="ARBA" id="ARBA00022833"/>
    </source>
</evidence>
<feature type="region of interest" description="Disordered" evidence="8">
    <location>
        <begin position="762"/>
        <end position="864"/>
    </location>
</feature>
<evidence type="ECO:0000256" key="6">
    <source>
        <dbReference type="ARBA" id="ARBA00023242"/>
    </source>
</evidence>
<keyword evidence="4 7" id="KW-0863">Zinc-finger</keyword>
<proteinExistence type="predicted"/>
<evidence type="ECO:0000259" key="9">
    <source>
        <dbReference type="PROSITE" id="PS50157"/>
    </source>
</evidence>
<dbReference type="PROSITE" id="PS00028">
    <property type="entry name" value="ZINC_FINGER_C2H2_1"/>
    <property type="match status" value="2"/>
</dbReference>
<keyword evidence="6" id="KW-0539">Nucleus</keyword>
<comment type="subcellular location">
    <subcellularLocation>
        <location evidence="1">Nucleus</location>
    </subcellularLocation>
</comment>
<feature type="compositionally biased region" description="Acidic residues" evidence="8">
    <location>
        <begin position="145"/>
        <end position="157"/>
    </location>
</feature>
<evidence type="ECO:0000313" key="10">
    <source>
        <dbReference type="EMBL" id="OON24065.1"/>
    </source>
</evidence>
<gene>
    <name evidence="10" type="ORF">X801_00016</name>
</gene>
<dbReference type="AlphaFoldDB" id="A0A1S8XBI3"/>
<dbReference type="EMBL" id="KV891456">
    <property type="protein sequence ID" value="OON24065.1"/>
    <property type="molecule type" value="Genomic_DNA"/>
</dbReference>
<evidence type="ECO:0000256" key="3">
    <source>
        <dbReference type="ARBA" id="ARBA00022737"/>
    </source>
</evidence>
<evidence type="ECO:0000256" key="8">
    <source>
        <dbReference type="SAM" id="MobiDB-lite"/>
    </source>
</evidence>
<dbReference type="SUPFAM" id="SSF57667">
    <property type="entry name" value="beta-beta-alpha zinc fingers"/>
    <property type="match status" value="1"/>
</dbReference>
<evidence type="ECO:0000256" key="7">
    <source>
        <dbReference type="PROSITE-ProRule" id="PRU00042"/>
    </source>
</evidence>
<evidence type="ECO:0000256" key="2">
    <source>
        <dbReference type="ARBA" id="ARBA00022723"/>
    </source>
</evidence>